<dbReference type="AlphaFoldDB" id="A0A9X2WIA3"/>
<reference evidence="1" key="1">
    <citation type="journal article" date="2022" name="Front. Microbiol.">
        <title>Genome-based taxonomic rearrangement of Oceanobacter-related bacteria including the description of Thalassolituus hydrocarbonoclasticus sp. nov. and Thalassolituus pacificus sp. nov. and emended description of the genus Thalassolituus.</title>
        <authorList>
            <person name="Dong C."/>
            <person name="Wei L."/>
            <person name="Wang J."/>
            <person name="Lai Q."/>
            <person name="Huang Z."/>
            <person name="Shao Z."/>
        </authorList>
    </citation>
    <scope>NUCLEOTIDE SEQUENCE</scope>
    <source>
        <strain evidence="1">59MF3M-4</strain>
    </source>
</reference>
<comment type="caution">
    <text evidence="1">The sequence shown here is derived from an EMBL/GenBank/DDBJ whole genome shotgun (WGS) entry which is preliminary data.</text>
</comment>
<protein>
    <submittedName>
        <fullName evidence="1">Uncharacterized protein</fullName>
    </submittedName>
</protein>
<organism evidence="1 2">
    <name type="scientific">Thalassolituus pacificus</name>
    <dbReference type="NCBI Taxonomy" id="2975440"/>
    <lineage>
        <taxon>Bacteria</taxon>
        <taxon>Pseudomonadati</taxon>
        <taxon>Pseudomonadota</taxon>
        <taxon>Gammaproteobacteria</taxon>
        <taxon>Oceanospirillales</taxon>
        <taxon>Oceanospirillaceae</taxon>
        <taxon>Thalassolituus</taxon>
    </lineage>
</organism>
<proteinExistence type="predicted"/>
<keyword evidence="2" id="KW-1185">Reference proteome</keyword>
<evidence type="ECO:0000313" key="2">
    <source>
        <dbReference type="Proteomes" id="UP001147830"/>
    </source>
</evidence>
<reference evidence="1" key="2">
    <citation type="submission" date="2022-08" db="EMBL/GenBank/DDBJ databases">
        <authorList>
            <person name="Dong C."/>
        </authorList>
    </citation>
    <scope>NUCLEOTIDE SEQUENCE</scope>
    <source>
        <strain evidence="1">59MF3M-4</strain>
    </source>
</reference>
<dbReference type="RefSeq" id="WP_260977473.1">
    <property type="nucleotide sequence ID" value="NZ_JAOANI010000028.1"/>
</dbReference>
<name>A0A9X2WIA3_9GAMM</name>
<evidence type="ECO:0000313" key="1">
    <source>
        <dbReference type="EMBL" id="MCT7360644.1"/>
    </source>
</evidence>
<sequence length="309" mass="34282">MEHAFYVRMTTAGKGDSGTDYRIHFTLHGLNSKGKMISSPSFEILSCRGLKDNNSVASPHSDPFAAKEIPVMVEDLVSPTSITISCLHSDAYRPCVVVLRSGKDSWVFPNYSNAATEKEHGVNKPITIPVLDFQQQDWDESHLICPTPTSINDNLLDSQPVLICHKRLPDLNNSKYRTLKVSAFYKLIYSGTAIKGSPIDRTIEVSAGVENEISVTEQVSASLGVEASFLSIGAEISKETTHTQKIASHTTVTQKLTGSTDDSPIRIAWWQKVYRYEVQGINKNWGSSAIFDDPQDSNIIKTWYQEPVE</sequence>
<gene>
    <name evidence="1" type="ORF">NYR02_16610</name>
</gene>
<dbReference type="Proteomes" id="UP001147830">
    <property type="component" value="Unassembled WGS sequence"/>
</dbReference>
<dbReference type="EMBL" id="JAOANI010000028">
    <property type="protein sequence ID" value="MCT7360644.1"/>
    <property type="molecule type" value="Genomic_DNA"/>
</dbReference>
<accession>A0A9X2WIA3</accession>